<dbReference type="Pfam" id="PF19273">
    <property type="entry name" value="Exportin-5"/>
    <property type="match status" value="1"/>
</dbReference>
<comment type="caution">
    <text evidence="4">The sequence shown here is derived from an EMBL/GenBank/DDBJ whole genome shotgun (WGS) entry which is preliminary data.</text>
</comment>
<evidence type="ECO:0000256" key="1">
    <source>
        <dbReference type="SAM" id="MobiDB-lite"/>
    </source>
</evidence>
<keyword evidence="5" id="KW-1185">Reference proteome</keyword>
<dbReference type="InterPro" id="IPR045065">
    <property type="entry name" value="XPO1/5"/>
</dbReference>
<feature type="domain" description="Exportin-5 C-terminal" evidence="3">
    <location>
        <begin position="338"/>
        <end position="1141"/>
    </location>
</feature>
<dbReference type="PANTHER" id="PTHR11223">
    <property type="entry name" value="EXPORTIN 1/5"/>
    <property type="match status" value="1"/>
</dbReference>
<evidence type="ECO:0000259" key="2">
    <source>
        <dbReference type="Pfam" id="PF08389"/>
    </source>
</evidence>
<feature type="region of interest" description="Disordered" evidence="1">
    <location>
        <begin position="1163"/>
        <end position="1193"/>
    </location>
</feature>
<evidence type="ECO:0000313" key="4">
    <source>
        <dbReference type="EMBL" id="KAF9546158.1"/>
    </source>
</evidence>
<sequence length="1193" mass="132956">MDESVLRNLLSALETINNATTTNNARQQAQEYCETLKRDPAGPLYGYYLAHKDNQQPDIVRHFGLSLMENTARYKWSDASLTPELKGQIRMNVMALASEGILPLMTERPFIKEKVASLFVEVVKREWPGTWGDMDVFLRHMFYKDETTREMSLFILRSLCEDVCIYDDPVAGLRKKDLRAGLLVIMSSEAILREHYPDGVKGHKDEVTLMVGEQGNDGWLSRLSVLLQELLPKCQTEAKTPADEKIAVAALRTLSATLDWVISSSVSSTSVVPLICQATLSVSEKIRLAGAECYDVLSSRNLSEHEREKMIWPLLDDGGIDLISKAYLAHSNQALQGDSYLFLQKMVQATVNLGEQQLCAKRNARVPKELTKFLQLLYAMTSHPSVILSSFVSFFWTTLLRHDTFSKEPTVHAFIPPLLELYSGVLAKDFEYRRESDPAYAHFVAQDFESPSDFRTKVGSIFQKAVDVIHLGVPIVPLPAFLWVANKVSDALKIEFPASTNVKNTIQFQTFDGALTLMEVAISSLTDIINDKANPQSAEILAAMNTLLGLLIEYDGKCPAALERIAASLSSYTDMFKLNSTLLFRCLDKLFKSVEYPVSSKGDLDVRELRHRSGITLVKIGKAIPNTLFPIYGEIDAAIQRLIQQGAISGGEKKTLLSFQLVIGFNAGMALERSTIFEKVVVPVALGFQSTELEDILSDPAKFMAFIGAMELSEASSKNLQGQEVGQLGTTIAQRRALLSWSVDTLVTFMRETMDSKESTRKELWAAYLGPMLPNLLSTIRCLNAICDEQAWVGLSPEMSRVLVLSPEEKEFMVTGKTPRSTSGESALTVTKLIADLKTWLSVLRDHCYKFLAQLTTLGAAFYSIPSLQTILEQSLFEHVENLTNRQLRLLINSAVQPIVINCPAEYMDSTLSHLLVVLFPYLDQRLERDWKAAAADGLVMDEQDDPEDLDVSDEIVKEMMLRDLTYYVANFLFAVLDFGRQKGAGAPGTLKELTPLALYILSNNAIAQSVIPLFCRIITYKDTKSCTRSAETALCVLGALVQSYPRTQTIIGDFATMVLQAALEALHDPYHQEGQEKLILLITEVYVEVRAFNEAPKTVFQRASGADASRLEAFEQELSATTNKTKKHALVRNFLQGIIGVAKSEWFKKKEQGDKPVPVRTIAGSYERPSQNIMDSEQHEDIGDGLASLFDE</sequence>
<dbReference type="GO" id="GO:0005634">
    <property type="term" value="C:nucleus"/>
    <property type="evidence" value="ECO:0007669"/>
    <property type="project" value="TreeGrafter"/>
</dbReference>
<dbReference type="GO" id="GO:0005737">
    <property type="term" value="C:cytoplasm"/>
    <property type="evidence" value="ECO:0007669"/>
    <property type="project" value="TreeGrafter"/>
</dbReference>
<feature type="domain" description="Exportin-1/Importin-beta-like" evidence="2">
    <location>
        <begin position="109"/>
        <end position="186"/>
    </location>
</feature>
<dbReference type="AlphaFoldDB" id="A0A9P6F9J6"/>
<dbReference type="GO" id="GO:0042565">
    <property type="term" value="C:RNA nuclear export complex"/>
    <property type="evidence" value="ECO:0007669"/>
    <property type="project" value="TreeGrafter"/>
</dbReference>
<dbReference type="InterPro" id="IPR013598">
    <property type="entry name" value="Exportin-1/Importin-b-like"/>
</dbReference>
<dbReference type="InterPro" id="IPR045478">
    <property type="entry name" value="Exportin-5_C"/>
</dbReference>
<reference evidence="4" key="1">
    <citation type="journal article" date="2020" name="Fungal Divers.">
        <title>Resolving the Mortierellaceae phylogeny through synthesis of multi-gene phylogenetics and phylogenomics.</title>
        <authorList>
            <person name="Vandepol N."/>
            <person name="Liber J."/>
            <person name="Desiro A."/>
            <person name="Na H."/>
            <person name="Kennedy M."/>
            <person name="Barry K."/>
            <person name="Grigoriev I.V."/>
            <person name="Miller A.N."/>
            <person name="O'Donnell K."/>
            <person name="Stajich J.E."/>
            <person name="Bonito G."/>
        </authorList>
    </citation>
    <scope>NUCLEOTIDE SEQUENCE</scope>
    <source>
        <strain evidence="4">NRRL 2591</strain>
    </source>
</reference>
<dbReference type="PANTHER" id="PTHR11223:SF3">
    <property type="entry name" value="EXPORTIN-5"/>
    <property type="match status" value="1"/>
</dbReference>
<proteinExistence type="predicted"/>
<evidence type="ECO:0000313" key="5">
    <source>
        <dbReference type="Proteomes" id="UP000723463"/>
    </source>
</evidence>
<dbReference type="GO" id="GO:0006405">
    <property type="term" value="P:RNA export from nucleus"/>
    <property type="evidence" value="ECO:0007669"/>
    <property type="project" value="TreeGrafter"/>
</dbReference>
<dbReference type="GO" id="GO:0006611">
    <property type="term" value="P:protein export from nucleus"/>
    <property type="evidence" value="ECO:0007669"/>
    <property type="project" value="InterPro"/>
</dbReference>
<dbReference type="InterPro" id="IPR016024">
    <property type="entry name" value="ARM-type_fold"/>
</dbReference>
<evidence type="ECO:0008006" key="6">
    <source>
        <dbReference type="Google" id="ProtNLM"/>
    </source>
</evidence>
<dbReference type="InterPro" id="IPR011989">
    <property type="entry name" value="ARM-like"/>
</dbReference>
<protein>
    <recommendedName>
        <fullName evidence="6">Importin N-terminal domain-containing protein</fullName>
    </recommendedName>
</protein>
<dbReference type="Gene3D" id="1.25.10.10">
    <property type="entry name" value="Leucine-rich Repeat Variant"/>
    <property type="match status" value="1"/>
</dbReference>
<dbReference type="GO" id="GO:0003723">
    <property type="term" value="F:RNA binding"/>
    <property type="evidence" value="ECO:0007669"/>
    <property type="project" value="TreeGrafter"/>
</dbReference>
<dbReference type="Proteomes" id="UP000723463">
    <property type="component" value="Unassembled WGS sequence"/>
</dbReference>
<dbReference type="Pfam" id="PF08389">
    <property type="entry name" value="Xpo1"/>
    <property type="match status" value="1"/>
</dbReference>
<gene>
    <name evidence="4" type="ORF">EC957_010144</name>
</gene>
<dbReference type="SUPFAM" id="SSF48371">
    <property type="entry name" value="ARM repeat"/>
    <property type="match status" value="1"/>
</dbReference>
<dbReference type="EMBL" id="JAAAXW010000060">
    <property type="protein sequence ID" value="KAF9546158.1"/>
    <property type="molecule type" value="Genomic_DNA"/>
</dbReference>
<dbReference type="GO" id="GO:0005049">
    <property type="term" value="F:nuclear export signal receptor activity"/>
    <property type="evidence" value="ECO:0007669"/>
    <property type="project" value="InterPro"/>
</dbReference>
<accession>A0A9P6F9J6</accession>
<organism evidence="4 5">
    <name type="scientific">Mortierella hygrophila</name>
    <dbReference type="NCBI Taxonomy" id="979708"/>
    <lineage>
        <taxon>Eukaryota</taxon>
        <taxon>Fungi</taxon>
        <taxon>Fungi incertae sedis</taxon>
        <taxon>Mucoromycota</taxon>
        <taxon>Mortierellomycotina</taxon>
        <taxon>Mortierellomycetes</taxon>
        <taxon>Mortierellales</taxon>
        <taxon>Mortierellaceae</taxon>
        <taxon>Mortierella</taxon>
    </lineage>
</organism>
<evidence type="ECO:0000259" key="3">
    <source>
        <dbReference type="Pfam" id="PF19273"/>
    </source>
</evidence>
<name>A0A9P6F9J6_9FUNG</name>